<accession>M1B2K8</accession>
<organism evidence="2 3">
    <name type="scientific">Solanum tuberosum</name>
    <name type="common">Potato</name>
    <dbReference type="NCBI Taxonomy" id="4113"/>
    <lineage>
        <taxon>Eukaryota</taxon>
        <taxon>Viridiplantae</taxon>
        <taxon>Streptophyta</taxon>
        <taxon>Embryophyta</taxon>
        <taxon>Tracheophyta</taxon>
        <taxon>Spermatophyta</taxon>
        <taxon>Magnoliopsida</taxon>
        <taxon>eudicotyledons</taxon>
        <taxon>Gunneridae</taxon>
        <taxon>Pentapetalae</taxon>
        <taxon>asterids</taxon>
        <taxon>lamiids</taxon>
        <taxon>Solanales</taxon>
        <taxon>Solanaceae</taxon>
        <taxon>Solanoideae</taxon>
        <taxon>Solaneae</taxon>
        <taxon>Solanum</taxon>
    </lineage>
</organism>
<dbReference type="Gramene" id="PGSC0003DMT400035630">
    <property type="protein sequence ID" value="PGSC0003DMT400035630"/>
    <property type="gene ID" value="PGSC0003DMG400013706"/>
</dbReference>
<evidence type="ECO:0000256" key="1">
    <source>
        <dbReference type="SAM" id="MobiDB-lite"/>
    </source>
</evidence>
<dbReference type="AlphaFoldDB" id="M1B2K8"/>
<reference evidence="3" key="1">
    <citation type="journal article" date="2011" name="Nature">
        <title>Genome sequence and analysis of the tuber crop potato.</title>
        <authorList>
            <consortium name="The Potato Genome Sequencing Consortium"/>
        </authorList>
    </citation>
    <scope>NUCLEOTIDE SEQUENCE [LARGE SCALE GENOMIC DNA]</scope>
    <source>
        <strain evidence="3">cv. DM1-3 516 R44</strain>
    </source>
</reference>
<evidence type="ECO:0000313" key="2">
    <source>
        <dbReference type="EnsemblPlants" id="PGSC0003DMT400035630"/>
    </source>
</evidence>
<dbReference type="InParanoid" id="M1B2K8"/>
<dbReference type="EnsemblPlants" id="PGSC0003DMT400035630">
    <property type="protein sequence ID" value="PGSC0003DMT400035630"/>
    <property type="gene ID" value="PGSC0003DMG400013706"/>
</dbReference>
<feature type="compositionally biased region" description="Polar residues" evidence="1">
    <location>
        <begin position="1"/>
        <end position="11"/>
    </location>
</feature>
<name>M1B2K8_SOLTU</name>
<feature type="region of interest" description="Disordered" evidence="1">
    <location>
        <begin position="1"/>
        <end position="24"/>
    </location>
</feature>
<proteinExistence type="predicted"/>
<dbReference type="HOGENOM" id="CLU_1350932_0_0_1"/>
<evidence type="ECO:0000313" key="3">
    <source>
        <dbReference type="Proteomes" id="UP000011115"/>
    </source>
</evidence>
<dbReference type="Proteomes" id="UP000011115">
    <property type="component" value="Unassembled WGS sequence"/>
</dbReference>
<keyword evidence="3" id="KW-1185">Reference proteome</keyword>
<protein>
    <submittedName>
        <fullName evidence="2">Uncharacterized protein</fullName>
    </submittedName>
</protein>
<dbReference type="PaxDb" id="4113-PGSC0003DMT400035630"/>
<sequence>MSVNRSNSIQVGHQDDIRNLNDVSEPNINGPHLMGGVGAIRLPLVEGNALFHITSTMLQLLQLKGLFSGLAHEDPHENLQNFVDPTKAVATAQITQGKVVTKVGLEMKVERTGIMNGGTLIQIGRMGRRTDTCLPMSDISQRIRTVMKVLRVNGKCRLASYRSSRRVTEEIGESTLIRHFTQDIVNIGVRKTRFGLYCRLASR</sequence>
<reference evidence="2" key="2">
    <citation type="submission" date="2015-06" db="UniProtKB">
        <authorList>
            <consortium name="EnsemblPlants"/>
        </authorList>
    </citation>
    <scope>IDENTIFICATION</scope>
    <source>
        <strain evidence="2">DM1-3 516 R44</strain>
    </source>
</reference>